<evidence type="ECO:0000313" key="2">
    <source>
        <dbReference type="Proteomes" id="UP001152049"/>
    </source>
</evidence>
<reference evidence="1" key="1">
    <citation type="submission" date="2022-09" db="EMBL/GenBank/DDBJ databases">
        <title>Fusarium specimens isolated from Avocado Roots.</title>
        <authorList>
            <person name="Stajich J."/>
            <person name="Roper C."/>
            <person name="Heimlech-Rivalta G."/>
        </authorList>
    </citation>
    <scope>NUCLEOTIDE SEQUENCE</scope>
    <source>
        <strain evidence="1">CF00136</strain>
    </source>
</reference>
<gene>
    <name evidence="1" type="ORF">NW762_007638</name>
</gene>
<proteinExistence type="predicted"/>
<organism evidence="1 2">
    <name type="scientific">Fusarium torreyae</name>
    <dbReference type="NCBI Taxonomy" id="1237075"/>
    <lineage>
        <taxon>Eukaryota</taxon>
        <taxon>Fungi</taxon>
        <taxon>Dikarya</taxon>
        <taxon>Ascomycota</taxon>
        <taxon>Pezizomycotina</taxon>
        <taxon>Sordariomycetes</taxon>
        <taxon>Hypocreomycetidae</taxon>
        <taxon>Hypocreales</taxon>
        <taxon>Nectriaceae</taxon>
        <taxon>Fusarium</taxon>
    </lineage>
</organism>
<comment type="caution">
    <text evidence="1">The sequence shown here is derived from an EMBL/GenBank/DDBJ whole genome shotgun (WGS) entry which is preliminary data.</text>
</comment>
<evidence type="ECO:0000313" key="1">
    <source>
        <dbReference type="EMBL" id="KAJ4259707.1"/>
    </source>
</evidence>
<sequence>MANSNHLSFSLTAQGDDVASQILSEAIKNYPKFAENFDQEGGDASLELKKQPTCVIQTLILFLLTGKYQGEHEEDDWCGSGFGHAVQVYQFSVDHDLDELATLAAEQFPELGESISFKDIMSDCCYILNIFNENERYLELAEYVGERARKFEDGEEQEGRVGVYNETNTFTVVDSLLKTIQLQRDQIRELLYQAAKDE</sequence>
<accession>A0A9W8RZP5</accession>
<protein>
    <submittedName>
        <fullName evidence="1">Uncharacterized protein</fullName>
    </submittedName>
</protein>
<dbReference type="AlphaFoldDB" id="A0A9W8RZP5"/>
<dbReference type="EMBL" id="JAOQAZ010000014">
    <property type="protein sequence ID" value="KAJ4259707.1"/>
    <property type="molecule type" value="Genomic_DNA"/>
</dbReference>
<dbReference type="Proteomes" id="UP001152049">
    <property type="component" value="Unassembled WGS sequence"/>
</dbReference>
<keyword evidence="2" id="KW-1185">Reference proteome</keyword>
<name>A0A9W8RZP5_9HYPO</name>